<accession>A0AAW6KK48</accession>
<evidence type="ECO:0000313" key="1">
    <source>
        <dbReference type="EMBL" id="MDE1455975.1"/>
    </source>
</evidence>
<feature type="non-terminal residue" evidence="1">
    <location>
        <position position="84"/>
    </location>
</feature>
<dbReference type="Proteomes" id="UP001216709">
    <property type="component" value="Unassembled WGS sequence"/>
</dbReference>
<comment type="caution">
    <text evidence="1">The sequence shown here is derived from an EMBL/GenBank/DDBJ whole genome shotgun (WGS) entry which is preliminary data.</text>
</comment>
<gene>
    <name evidence="1" type="ORF">PVN32_28155</name>
</gene>
<sequence length="84" mass="9892">IKRMAEDPETHPTISQFSFDFLANNQELDNISFVESDYIQNQTRLDQVAFLLRSDNFIWHLDYENIKKTGSLYLQPVAVDEYFG</sequence>
<feature type="non-terminal residue" evidence="1">
    <location>
        <position position="1"/>
    </location>
</feature>
<protein>
    <submittedName>
        <fullName evidence="1">Uncharacterized protein</fullName>
    </submittedName>
</protein>
<organism evidence="1 2">
    <name type="scientific">Bacillus paralicheniformis</name>
    <dbReference type="NCBI Taxonomy" id="1648923"/>
    <lineage>
        <taxon>Bacteria</taxon>
        <taxon>Bacillati</taxon>
        <taxon>Bacillota</taxon>
        <taxon>Bacilli</taxon>
        <taxon>Bacillales</taxon>
        <taxon>Bacillaceae</taxon>
        <taxon>Bacillus</taxon>
    </lineage>
</organism>
<evidence type="ECO:0000313" key="2">
    <source>
        <dbReference type="Proteomes" id="UP001216709"/>
    </source>
</evidence>
<name>A0AAW6KK48_9BACI</name>
<proteinExistence type="predicted"/>
<dbReference type="AlphaFoldDB" id="A0AAW6KK48"/>
<reference evidence="1" key="1">
    <citation type="submission" date="2022-12" db="EMBL/GenBank/DDBJ databases">
        <title>Draft Genome Sequences of Bacillus licheniformis and Bacillus paralicheniformis strains isolated from Irish skim milk powders.</title>
        <authorList>
            <person name="Lourenco A."/>
            <person name="Li F."/>
            <person name="Geraldine D."/>
            <person name="Tobin J.T."/>
            <person name="Butler F."/>
            <person name="Jordan K."/>
            <person name="Obrien T."/>
        </authorList>
    </citation>
    <scope>NUCLEOTIDE SEQUENCE</scope>
    <source>
        <strain evidence="1">3370</strain>
    </source>
</reference>
<dbReference type="EMBL" id="JARAFO010000985">
    <property type="protein sequence ID" value="MDE1455975.1"/>
    <property type="molecule type" value="Genomic_DNA"/>
</dbReference>